<keyword evidence="3" id="KW-0645">Protease</keyword>
<dbReference type="PROSITE" id="PS51787">
    <property type="entry name" value="LON_N"/>
    <property type="match status" value="1"/>
</dbReference>
<dbReference type="EMBL" id="UOEF01000347">
    <property type="protein sequence ID" value="VAW02362.1"/>
    <property type="molecule type" value="Genomic_DNA"/>
</dbReference>
<keyword evidence="3" id="KW-0378">Hydrolase</keyword>
<dbReference type="SMART" id="SM00464">
    <property type="entry name" value="LON"/>
    <property type="match status" value="1"/>
</dbReference>
<dbReference type="GO" id="GO:0008233">
    <property type="term" value="F:peptidase activity"/>
    <property type="evidence" value="ECO:0007669"/>
    <property type="project" value="UniProtKB-KW"/>
</dbReference>
<dbReference type="InterPro" id="IPR046336">
    <property type="entry name" value="Lon_prtase_N_sf"/>
</dbReference>
<evidence type="ECO:0000259" key="2">
    <source>
        <dbReference type="PROSITE" id="PS51787"/>
    </source>
</evidence>
<evidence type="ECO:0000313" key="3">
    <source>
        <dbReference type="EMBL" id="VAW02362.1"/>
    </source>
</evidence>
<feature type="compositionally biased region" description="Basic and acidic residues" evidence="1">
    <location>
        <begin position="12"/>
        <end position="21"/>
    </location>
</feature>
<dbReference type="Pfam" id="PF02190">
    <property type="entry name" value="LON_substr_bdg"/>
    <property type="match status" value="1"/>
</dbReference>
<sequence>NSFPGFCSPEAGSDKGAEKVSKRPKSSSDIGTTVSLFPLSGALLLPRTQRPLVVFEPRYISLIDCVLGGDRLLGLVQPLSDTEESPADRQAPLRSVGCLGYITQFEELPDERYMIVLEGVCRFEIIDEVLSDFPYRTANISVERYLSDFDRSVGEAEVDRAGFLTVMQNYAEFADIDFDWAGIKEISTADLVNTCCLLSPYGASEKQVLLEAPTLAQRAETLIALAELEMARSQLGVKLQ</sequence>
<name>A0A3B0SIW4_9ZZZZ</name>
<feature type="domain" description="Lon N-terminal" evidence="2">
    <location>
        <begin position="34"/>
        <end position="230"/>
    </location>
</feature>
<feature type="region of interest" description="Disordered" evidence="1">
    <location>
        <begin position="1"/>
        <end position="29"/>
    </location>
</feature>
<proteinExistence type="predicted"/>
<dbReference type="PANTHER" id="PTHR46732">
    <property type="entry name" value="ATP-DEPENDENT PROTEASE LA (LON) DOMAIN PROTEIN"/>
    <property type="match status" value="1"/>
</dbReference>
<dbReference type="Gene3D" id="2.30.130.40">
    <property type="entry name" value="LON domain-like"/>
    <property type="match status" value="1"/>
</dbReference>
<dbReference type="SUPFAM" id="SSF88697">
    <property type="entry name" value="PUA domain-like"/>
    <property type="match status" value="1"/>
</dbReference>
<accession>A0A3B0SIW4</accession>
<gene>
    <name evidence="3" type="ORF">MNBD_ALPHA04-2207</name>
</gene>
<dbReference type="GO" id="GO:0006508">
    <property type="term" value="P:proteolysis"/>
    <property type="evidence" value="ECO:0007669"/>
    <property type="project" value="UniProtKB-KW"/>
</dbReference>
<protein>
    <submittedName>
        <fullName evidence="3">Uncharacterized protein, similar to the N-terminal domain of Lon protease</fullName>
    </submittedName>
</protein>
<feature type="non-terminal residue" evidence="3">
    <location>
        <position position="1"/>
    </location>
</feature>
<organism evidence="3">
    <name type="scientific">hydrothermal vent metagenome</name>
    <dbReference type="NCBI Taxonomy" id="652676"/>
    <lineage>
        <taxon>unclassified sequences</taxon>
        <taxon>metagenomes</taxon>
        <taxon>ecological metagenomes</taxon>
    </lineage>
</organism>
<evidence type="ECO:0000256" key="1">
    <source>
        <dbReference type="SAM" id="MobiDB-lite"/>
    </source>
</evidence>
<reference evidence="3" key="1">
    <citation type="submission" date="2018-06" db="EMBL/GenBank/DDBJ databases">
        <authorList>
            <person name="Zhirakovskaya E."/>
        </authorList>
    </citation>
    <scope>NUCLEOTIDE SEQUENCE</scope>
</reference>
<dbReference type="AlphaFoldDB" id="A0A3B0SIW4"/>
<dbReference type="InterPro" id="IPR015947">
    <property type="entry name" value="PUA-like_sf"/>
</dbReference>
<dbReference type="PANTHER" id="PTHR46732:SF8">
    <property type="entry name" value="ATP-DEPENDENT PROTEASE LA (LON) DOMAIN PROTEIN"/>
    <property type="match status" value="1"/>
</dbReference>
<dbReference type="InterPro" id="IPR003111">
    <property type="entry name" value="Lon_prtase_N"/>
</dbReference>